<name>A0A0C9VUL0_SPHS4</name>
<dbReference type="EMBL" id="KN837131">
    <property type="protein sequence ID" value="KIJ42275.1"/>
    <property type="molecule type" value="Genomic_DNA"/>
</dbReference>
<accession>A0A0C9VUL0</accession>
<protein>
    <submittedName>
        <fullName evidence="1">Uncharacterized protein</fullName>
    </submittedName>
</protein>
<reference evidence="1 2" key="1">
    <citation type="submission" date="2014-06" db="EMBL/GenBank/DDBJ databases">
        <title>Evolutionary Origins and Diversification of the Mycorrhizal Mutualists.</title>
        <authorList>
            <consortium name="DOE Joint Genome Institute"/>
            <consortium name="Mycorrhizal Genomics Consortium"/>
            <person name="Kohler A."/>
            <person name="Kuo A."/>
            <person name="Nagy L.G."/>
            <person name="Floudas D."/>
            <person name="Copeland A."/>
            <person name="Barry K.W."/>
            <person name="Cichocki N."/>
            <person name="Veneault-Fourrey C."/>
            <person name="LaButti K."/>
            <person name="Lindquist E.A."/>
            <person name="Lipzen A."/>
            <person name="Lundell T."/>
            <person name="Morin E."/>
            <person name="Murat C."/>
            <person name="Riley R."/>
            <person name="Ohm R."/>
            <person name="Sun H."/>
            <person name="Tunlid A."/>
            <person name="Henrissat B."/>
            <person name="Grigoriev I.V."/>
            <person name="Hibbett D.S."/>
            <person name="Martin F."/>
        </authorList>
    </citation>
    <scope>NUCLEOTIDE SEQUENCE [LARGE SCALE GENOMIC DNA]</scope>
    <source>
        <strain evidence="1 2">SS14</strain>
    </source>
</reference>
<dbReference type="Proteomes" id="UP000054279">
    <property type="component" value="Unassembled WGS sequence"/>
</dbReference>
<dbReference type="OrthoDB" id="73465at2759"/>
<dbReference type="HOGENOM" id="CLU_1441912_0_0_1"/>
<sequence>MFKHDHIKPTNKSPVQYGILISLHRRSLFRSPSVTRTLSAVETSRLSKSCPRLEMVRCSQGGLTAGCKELKGNSDRQLLNRDVVRDILTVPFALTAALSSLGESTRAAAGAVTETKIVLRCYLDGHRATTTVSSTNPFCAHTLAMERKVHAVLVLGGADERSSCRSLPYITTALSPSPPPLYGVTETDDVSSKWSFVISLMPFLSPVKASRGISSYPNERSYVWYGS</sequence>
<keyword evidence="2" id="KW-1185">Reference proteome</keyword>
<dbReference type="AlphaFoldDB" id="A0A0C9VUL0"/>
<proteinExistence type="predicted"/>
<gene>
    <name evidence="1" type="ORF">M422DRAFT_254679</name>
</gene>
<evidence type="ECO:0000313" key="2">
    <source>
        <dbReference type="Proteomes" id="UP000054279"/>
    </source>
</evidence>
<organism evidence="1 2">
    <name type="scientific">Sphaerobolus stellatus (strain SS14)</name>
    <dbReference type="NCBI Taxonomy" id="990650"/>
    <lineage>
        <taxon>Eukaryota</taxon>
        <taxon>Fungi</taxon>
        <taxon>Dikarya</taxon>
        <taxon>Basidiomycota</taxon>
        <taxon>Agaricomycotina</taxon>
        <taxon>Agaricomycetes</taxon>
        <taxon>Phallomycetidae</taxon>
        <taxon>Geastrales</taxon>
        <taxon>Sphaerobolaceae</taxon>
        <taxon>Sphaerobolus</taxon>
    </lineage>
</organism>
<evidence type="ECO:0000313" key="1">
    <source>
        <dbReference type="EMBL" id="KIJ42275.1"/>
    </source>
</evidence>